<dbReference type="PANTHER" id="PTHR42754:SF1">
    <property type="entry name" value="LIPOPROTEIN"/>
    <property type="match status" value="1"/>
</dbReference>
<evidence type="ECO:0000313" key="2">
    <source>
        <dbReference type="Proteomes" id="UP001597476"/>
    </source>
</evidence>
<protein>
    <recommendedName>
        <fullName evidence="3">Bulb-type lectin domain-containing protein</fullName>
    </recommendedName>
</protein>
<proteinExistence type="predicted"/>
<dbReference type="EMBL" id="JBHULY010000005">
    <property type="protein sequence ID" value="MFD2725004.1"/>
    <property type="molecule type" value="Genomic_DNA"/>
</dbReference>
<evidence type="ECO:0008006" key="3">
    <source>
        <dbReference type="Google" id="ProtNLM"/>
    </source>
</evidence>
<dbReference type="PANTHER" id="PTHR42754">
    <property type="entry name" value="ENDOGLUCANASE"/>
    <property type="match status" value="1"/>
</dbReference>
<reference evidence="2" key="1">
    <citation type="journal article" date="2019" name="Int. J. Syst. Evol. Microbiol.">
        <title>The Global Catalogue of Microorganisms (GCM) 10K type strain sequencing project: providing services to taxonomists for standard genome sequencing and annotation.</title>
        <authorList>
            <consortium name="The Broad Institute Genomics Platform"/>
            <consortium name="The Broad Institute Genome Sequencing Center for Infectious Disease"/>
            <person name="Wu L."/>
            <person name="Ma J."/>
        </authorList>
    </citation>
    <scope>NUCLEOTIDE SEQUENCE [LARGE SCALE GENOMIC DNA]</scope>
    <source>
        <strain evidence="2">KCTC 42398</strain>
    </source>
</reference>
<organism evidence="1 2">
    <name type="scientific">Hyunsoonleella rubra</name>
    <dbReference type="NCBI Taxonomy" id="1737062"/>
    <lineage>
        <taxon>Bacteria</taxon>
        <taxon>Pseudomonadati</taxon>
        <taxon>Bacteroidota</taxon>
        <taxon>Flavobacteriia</taxon>
        <taxon>Flavobacteriales</taxon>
        <taxon>Flavobacteriaceae</taxon>
    </lineage>
</organism>
<gene>
    <name evidence="1" type="ORF">ACFSR8_02165</name>
</gene>
<dbReference type="RefSeq" id="WP_380288578.1">
    <property type="nucleotide sequence ID" value="NZ_JBHULY010000005.1"/>
</dbReference>
<evidence type="ECO:0000313" key="1">
    <source>
        <dbReference type="EMBL" id="MFD2725004.1"/>
    </source>
</evidence>
<comment type="caution">
    <text evidence="1">The sequence shown here is derived from an EMBL/GenBank/DDBJ whole genome shotgun (WGS) entry which is preliminary data.</text>
</comment>
<accession>A0ABW5T886</accession>
<dbReference type="SUPFAM" id="SSF50998">
    <property type="entry name" value="Quinoprotein alcohol dehydrogenase-like"/>
    <property type="match status" value="1"/>
</dbReference>
<dbReference type="Proteomes" id="UP001597476">
    <property type="component" value="Unassembled WGS sequence"/>
</dbReference>
<name>A0ABW5T886_9FLAO</name>
<sequence>MNNTIGSAILSLCLWFGLLTNCSKDDGNVDGAATQPTVQFVKALGGSLNDSGQSIIKTSDGGYAILGHTQSNDGDIQNKTNTSFDYWLLKFNGNHQIQWQKNYGGSDDDKGIDIIQTSDVGFAIFGQSQSNDGNVSENAGADDFWLLKLDASGRTIWEKSFGFLGADTGTSILQTKDNGFLLVGVLDVTASNGQGNSKLKAIKHAGGDYWVIKLNSNGEKQWSKFYGGTFTDTPYDAIQTADNGYIIVGLSDSDDVDISGNKGSYDFWIIKISETGTLIWEKSFGGTQIDEAWGIESTEDGNYLVVGDTRSNDIDVSNNNGGADIFLIKISPNGDLIWEKTFGGNSFDAGRSISKTIDGGYIISGSSRSSDGDVSKNNGQNDAWVIKLNSNSEIEWQKTIGGSDIDVAIDAVELNDGSVVVAGESSSSDADIDDNKGFSDLLLFNIKP</sequence>
<dbReference type="InterPro" id="IPR011047">
    <property type="entry name" value="Quinoprotein_ADH-like_sf"/>
</dbReference>
<keyword evidence="2" id="KW-1185">Reference proteome</keyword>